<dbReference type="SUPFAM" id="SSF56112">
    <property type="entry name" value="Protein kinase-like (PK-like)"/>
    <property type="match status" value="1"/>
</dbReference>
<dbReference type="Pfam" id="PF00069">
    <property type="entry name" value="Pkinase"/>
    <property type="match status" value="1"/>
</dbReference>
<feature type="domain" description="PASTA" evidence="9">
    <location>
        <begin position="390"/>
        <end position="456"/>
    </location>
</feature>
<dbReference type="Gene3D" id="3.30.200.20">
    <property type="entry name" value="Phosphorylase Kinase, domain 1"/>
    <property type="match status" value="1"/>
</dbReference>
<evidence type="ECO:0000256" key="1">
    <source>
        <dbReference type="ARBA" id="ARBA00022527"/>
    </source>
</evidence>
<keyword evidence="3" id="KW-0677">Repeat</keyword>
<keyword evidence="5" id="KW-0418">Kinase</keyword>
<dbReference type="EMBL" id="CAEZSG010000005">
    <property type="protein sequence ID" value="CAB4530865.1"/>
    <property type="molecule type" value="Genomic_DNA"/>
</dbReference>
<organism evidence="10">
    <name type="scientific">freshwater metagenome</name>
    <dbReference type="NCBI Taxonomy" id="449393"/>
    <lineage>
        <taxon>unclassified sequences</taxon>
        <taxon>metagenomes</taxon>
        <taxon>ecological metagenomes</taxon>
    </lineage>
</organism>
<evidence type="ECO:0000256" key="6">
    <source>
        <dbReference type="ARBA" id="ARBA00022840"/>
    </source>
</evidence>
<dbReference type="AlphaFoldDB" id="A0A6J6AWI8"/>
<dbReference type="SMART" id="SM00740">
    <property type="entry name" value="PASTA"/>
    <property type="match status" value="3"/>
</dbReference>
<accession>A0A6J6AWI8</accession>
<dbReference type="InterPro" id="IPR011009">
    <property type="entry name" value="Kinase-like_dom_sf"/>
</dbReference>
<dbReference type="Pfam" id="PF03793">
    <property type="entry name" value="PASTA"/>
    <property type="match status" value="2"/>
</dbReference>
<dbReference type="SMART" id="SM00220">
    <property type="entry name" value="S_TKc"/>
    <property type="match status" value="1"/>
</dbReference>
<dbReference type="NCBIfam" id="NF033483">
    <property type="entry name" value="PknB_PASTA_kin"/>
    <property type="match status" value="1"/>
</dbReference>
<sequence length="588" mass="61626">MDTILNSGFLFGNRYRPEALIGRGGMANVYVGTDTRLRRRVAIKTLRPEVAVDADSRKRFQREAHSVSAMGHPNIVRVYDAGEQTIPDVSAEIPIPFIVMEYIDGKILRRLMDAGAFEPKVAVHIALGILDALDESHRSGIIHRDIKPGNVMITHSGLVKVCDFGIAQAIEDPTNDPSAIVGTAQYFSPEQAKGDIIDGRSDLYSTAVVLFEMVTGTPLFTGDTSVSIAFQHVTQTAPRVRSRRPELSPELDMVIAKGLEKDRNARFRTAGEFAAALRSITNLVGGGRADRATRPPETPPVPVSNIATGGAELRGDSQFAVESGLSNNANPNGTDMDLHDLRPLLTSDTPPKGSVVRFALIGAAGLLVIASVVVGMMYWVLTLNSGSNIGSLAVAMPDVTAESFETAESQLTALGLTVVRRVQVSETVPEGTVISTSPEAGVSLAVGEIVTVVESSGKPVIAVPSIDFMTMANATAALEAAGFTVGKVTPGYSPTALVGAVIGSDPKAGTTLSAGSVIDIVVSNGKIDIPDVVGMSVGQATGILQGSLLQLDVTVIPDTSCSGQTIGSQSITGEASQHSKISIVYCTG</sequence>
<gene>
    <name evidence="10" type="ORF">UFOPK1413_00056</name>
</gene>
<dbReference type="PROSITE" id="PS00107">
    <property type="entry name" value="PROTEIN_KINASE_ATP"/>
    <property type="match status" value="1"/>
</dbReference>
<dbReference type="CDD" id="cd06577">
    <property type="entry name" value="PASTA_pknB"/>
    <property type="match status" value="2"/>
</dbReference>
<evidence type="ECO:0000313" key="10">
    <source>
        <dbReference type="EMBL" id="CAB4530865.1"/>
    </source>
</evidence>
<dbReference type="InterPro" id="IPR017441">
    <property type="entry name" value="Protein_kinase_ATP_BS"/>
</dbReference>
<reference evidence="10" key="1">
    <citation type="submission" date="2020-05" db="EMBL/GenBank/DDBJ databases">
        <authorList>
            <person name="Chiriac C."/>
            <person name="Salcher M."/>
            <person name="Ghai R."/>
            <person name="Kavagutti S V."/>
        </authorList>
    </citation>
    <scope>NUCLEOTIDE SEQUENCE</scope>
</reference>
<dbReference type="Gene3D" id="3.30.10.20">
    <property type="match status" value="2"/>
</dbReference>
<keyword evidence="7" id="KW-1133">Transmembrane helix</keyword>
<dbReference type="GO" id="GO:0004674">
    <property type="term" value="F:protein serine/threonine kinase activity"/>
    <property type="evidence" value="ECO:0007669"/>
    <property type="project" value="UniProtKB-KW"/>
</dbReference>
<evidence type="ECO:0000259" key="8">
    <source>
        <dbReference type="PROSITE" id="PS50011"/>
    </source>
</evidence>
<proteinExistence type="predicted"/>
<dbReference type="FunFam" id="1.10.510.10:FF:000021">
    <property type="entry name" value="Serine/threonine protein kinase"/>
    <property type="match status" value="1"/>
</dbReference>
<keyword evidence="7" id="KW-0812">Transmembrane</keyword>
<dbReference type="PANTHER" id="PTHR43289">
    <property type="entry name" value="MITOGEN-ACTIVATED PROTEIN KINASE KINASE KINASE 20-RELATED"/>
    <property type="match status" value="1"/>
</dbReference>
<keyword evidence="4" id="KW-0547">Nucleotide-binding</keyword>
<dbReference type="PROSITE" id="PS51178">
    <property type="entry name" value="PASTA"/>
    <property type="match status" value="2"/>
</dbReference>
<dbReference type="PANTHER" id="PTHR43289:SF6">
    <property type="entry name" value="SERINE_THREONINE-PROTEIN KINASE NEKL-3"/>
    <property type="match status" value="1"/>
</dbReference>
<dbReference type="InterPro" id="IPR005543">
    <property type="entry name" value="PASTA_dom"/>
</dbReference>
<protein>
    <submittedName>
        <fullName evidence="10">Unannotated protein</fullName>
    </submittedName>
</protein>
<dbReference type="PROSITE" id="PS50011">
    <property type="entry name" value="PROTEIN_KINASE_DOM"/>
    <property type="match status" value="1"/>
</dbReference>
<evidence type="ECO:0000256" key="7">
    <source>
        <dbReference type="SAM" id="Phobius"/>
    </source>
</evidence>
<name>A0A6J6AWI8_9ZZZZ</name>
<keyword evidence="2" id="KW-0808">Transferase</keyword>
<feature type="domain" description="Protein kinase" evidence="8">
    <location>
        <begin position="15"/>
        <end position="280"/>
    </location>
</feature>
<feature type="transmembrane region" description="Helical" evidence="7">
    <location>
        <begin position="358"/>
        <end position="381"/>
    </location>
</feature>
<dbReference type="GO" id="GO:0005524">
    <property type="term" value="F:ATP binding"/>
    <property type="evidence" value="ECO:0007669"/>
    <property type="project" value="UniProtKB-KW"/>
</dbReference>
<dbReference type="FunFam" id="3.30.200.20:FF:000035">
    <property type="entry name" value="Serine/threonine protein kinase Stk1"/>
    <property type="match status" value="1"/>
</dbReference>
<keyword evidence="6" id="KW-0067">ATP-binding</keyword>
<evidence type="ECO:0000256" key="2">
    <source>
        <dbReference type="ARBA" id="ARBA00022679"/>
    </source>
</evidence>
<dbReference type="CDD" id="cd14014">
    <property type="entry name" value="STKc_PknB_like"/>
    <property type="match status" value="1"/>
</dbReference>
<dbReference type="PROSITE" id="PS00108">
    <property type="entry name" value="PROTEIN_KINASE_ST"/>
    <property type="match status" value="1"/>
</dbReference>
<evidence type="ECO:0000256" key="5">
    <source>
        <dbReference type="ARBA" id="ARBA00022777"/>
    </source>
</evidence>
<dbReference type="InterPro" id="IPR008271">
    <property type="entry name" value="Ser/Thr_kinase_AS"/>
</dbReference>
<feature type="domain" description="PASTA" evidence="9">
    <location>
        <begin position="457"/>
        <end position="524"/>
    </location>
</feature>
<evidence type="ECO:0000259" key="9">
    <source>
        <dbReference type="PROSITE" id="PS51178"/>
    </source>
</evidence>
<keyword evidence="1" id="KW-0723">Serine/threonine-protein kinase</keyword>
<evidence type="ECO:0000256" key="3">
    <source>
        <dbReference type="ARBA" id="ARBA00022737"/>
    </source>
</evidence>
<keyword evidence="7" id="KW-0472">Membrane</keyword>
<evidence type="ECO:0000256" key="4">
    <source>
        <dbReference type="ARBA" id="ARBA00022741"/>
    </source>
</evidence>
<dbReference type="Gene3D" id="1.10.510.10">
    <property type="entry name" value="Transferase(Phosphotransferase) domain 1"/>
    <property type="match status" value="1"/>
</dbReference>
<dbReference type="InterPro" id="IPR000719">
    <property type="entry name" value="Prot_kinase_dom"/>
</dbReference>